<feature type="compositionally biased region" description="Polar residues" evidence="1">
    <location>
        <begin position="690"/>
        <end position="705"/>
    </location>
</feature>
<feature type="compositionally biased region" description="Polar residues" evidence="1">
    <location>
        <begin position="117"/>
        <end position="127"/>
    </location>
</feature>
<protein>
    <submittedName>
        <fullName evidence="2">Uncharacterized protein</fullName>
    </submittedName>
</protein>
<feature type="compositionally biased region" description="Polar residues" evidence="1">
    <location>
        <begin position="164"/>
        <end position="181"/>
    </location>
</feature>
<feature type="compositionally biased region" description="Basic and acidic residues" evidence="1">
    <location>
        <begin position="417"/>
        <end position="429"/>
    </location>
</feature>
<feature type="region of interest" description="Disordered" evidence="1">
    <location>
        <begin position="112"/>
        <end position="190"/>
    </location>
</feature>
<evidence type="ECO:0000313" key="3">
    <source>
        <dbReference type="Proteomes" id="UP000092461"/>
    </source>
</evidence>
<feature type="compositionally biased region" description="Basic residues" evidence="1">
    <location>
        <begin position="527"/>
        <end position="539"/>
    </location>
</feature>
<dbReference type="AlphaFoldDB" id="A0A1B0CJ08"/>
<feature type="compositionally biased region" description="Basic and acidic residues" evidence="1">
    <location>
        <begin position="273"/>
        <end position="282"/>
    </location>
</feature>
<feature type="region of interest" description="Disordered" evidence="1">
    <location>
        <begin position="618"/>
        <end position="705"/>
    </location>
</feature>
<sequence length="705" mass="79329">MLERWVTTGSNYIDMEVFENSGRNLAEYLMSKKPNQPQQRLFNFEDTPDSQDVSVRVIQRKSKNSRAPARASPTPPPLSFNSGTTISSRFEPAVCSTPYANVKGIICRNSKIDKNNTTHGSRSSSAKRVSFHPNEVDEGPWRPDVSECHNVSIPGNVPEIVPSQGLTPQASASMRNPNQPRSPEYPPVENDDLERTLAHIFGADGSAQLKVRSVAELNSAAGNELQNLTFTKDLRKSKEPSPNVEDVISLISDDEDSPEYEEHPGQSSDPEEDHGVAPEDNRTIVNTSHPRTIRESQRMEISITETPIRVNSRKGTHGTKNNLMSILEDWSDNDTIVYDGGRNEAPMPEKEVTQENARQNNLSSGFIDASSQTSRIVSQRRQNTAIPARIQEEIHENISSATLQRTQTQQTLPNRTELSRPKEATKKIDSPLQRQIDVEKSVRTSVSRSLGTSRRKLYSQSTQNDDEDSNESGATSSNRSSSDQPVNAVKDEEVIDEVPPTPGPSRTEVEKLLASDKSTEKESAKDGRRKKVVGNKRKRPVAEIEEIDEDAVQEKQPLRRSTRTRHAPMSMWMKIHNKKPFVVNTYNENVSFKERYAQMGTGDTPDLIDDYTMWENKQEQKEKTQKKARERKKAQKRVQGKQWRDNEEKEVEVMAGVEPQVDAGEQEMHDTFVYDGGRNEAPMPEKKVTQENARQNNLSSGFIDA</sequence>
<feature type="compositionally biased region" description="Polar residues" evidence="1">
    <location>
        <begin position="443"/>
        <end position="463"/>
    </location>
</feature>
<dbReference type="EMBL" id="AJWK01013945">
    <property type="status" value="NOT_ANNOTATED_CDS"/>
    <property type="molecule type" value="Genomic_DNA"/>
</dbReference>
<feature type="compositionally biased region" description="Basic and acidic residues" evidence="1">
    <location>
        <begin position="618"/>
        <end position="627"/>
    </location>
</feature>
<dbReference type="EnsemblMetazoa" id="LLOJ004441-RA">
    <property type="protein sequence ID" value="LLOJ004441-PA"/>
    <property type="gene ID" value="LLOJ004441"/>
</dbReference>
<feature type="region of interest" description="Disordered" evidence="1">
    <location>
        <begin position="233"/>
        <end position="295"/>
    </location>
</feature>
<feature type="region of interest" description="Disordered" evidence="1">
    <location>
        <begin position="396"/>
        <end position="565"/>
    </location>
</feature>
<feature type="region of interest" description="Disordered" evidence="1">
    <location>
        <begin position="59"/>
        <end position="84"/>
    </location>
</feature>
<accession>A0A1B0CJ08</accession>
<dbReference type="EMBL" id="AJWK01013944">
    <property type="status" value="NOT_ANNOTATED_CDS"/>
    <property type="molecule type" value="Genomic_DNA"/>
</dbReference>
<dbReference type="VEuPathDB" id="VectorBase:LLONM1_003339"/>
<proteinExistence type="predicted"/>
<evidence type="ECO:0000256" key="1">
    <source>
        <dbReference type="SAM" id="MobiDB-lite"/>
    </source>
</evidence>
<dbReference type="VEuPathDB" id="VectorBase:LLOJ004441"/>
<feature type="compositionally biased region" description="Low complexity" evidence="1">
    <location>
        <begin position="402"/>
        <end position="412"/>
    </location>
</feature>
<feature type="compositionally biased region" description="Basic residues" evidence="1">
    <location>
        <begin position="628"/>
        <end position="639"/>
    </location>
</feature>
<organism evidence="2 3">
    <name type="scientific">Lutzomyia longipalpis</name>
    <name type="common">Sand fly</name>
    <dbReference type="NCBI Taxonomy" id="7200"/>
    <lineage>
        <taxon>Eukaryota</taxon>
        <taxon>Metazoa</taxon>
        <taxon>Ecdysozoa</taxon>
        <taxon>Arthropoda</taxon>
        <taxon>Hexapoda</taxon>
        <taxon>Insecta</taxon>
        <taxon>Pterygota</taxon>
        <taxon>Neoptera</taxon>
        <taxon>Endopterygota</taxon>
        <taxon>Diptera</taxon>
        <taxon>Nematocera</taxon>
        <taxon>Psychodoidea</taxon>
        <taxon>Psychodidae</taxon>
        <taxon>Lutzomyia</taxon>
        <taxon>Lutzomyia</taxon>
    </lineage>
</organism>
<feature type="compositionally biased region" description="Basic and acidic residues" evidence="1">
    <location>
        <begin position="507"/>
        <end position="526"/>
    </location>
</feature>
<name>A0A1B0CJ08_LUTLO</name>
<keyword evidence="3" id="KW-1185">Reference proteome</keyword>
<evidence type="ECO:0000313" key="2">
    <source>
        <dbReference type="EnsemblMetazoa" id="LLOJ004441-PA"/>
    </source>
</evidence>
<reference evidence="2" key="1">
    <citation type="submission" date="2020-05" db="UniProtKB">
        <authorList>
            <consortium name="EnsemblMetazoa"/>
        </authorList>
    </citation>
    <scope>IDENTIFICATION</scope>
    <source>
        <strain evidence="2">Jacobina</strain>
    </source>
</reference>
<dbReference type="Proteomes" id="UP000092461">
    <property type="component" value="Unassembled WGS sequence"/>
</dbReference>
<feature type="compositionally biased region" description="Polar residues" evidence="1">
    <location>
        <begin position="471"/>
        <end position="485"/>
    </location>
</feature>